<dbReference type="HOGENOM" id="CLU_2241918_0_0_1"/>
<dbReference type="AlphaFoldDB" id="V9EKQ7"/>
<dbReference type="Proteomes" id="UP000018721">
    <property type="component" value="Unassembled WGS sequence"/>
</dbReference>
<organism evidence="1 2">
    <name type="scientific">Phytophthora nicotianae P1569</name>
    <dbReference type="NCBI Taxonomy" id="1317065"/>
    <lineage>
        <taxon>Eukaryota</taxon>
        <taxon>Sar</taxon>
        <taxon>Stramenopiles</taxon>
        <taxon>Oomycota</taxon>
        <taxon>Peronosporomycetes</taxon>
        <taxon>Peronosporales</taxon>
        <taxon>Peronosporaceae</taxon>
        <taxon>Phytophthora</taxon>
    </lineage>
</organism>
<proteinExistence type="predicted"/>
<comment type="caution">
    <text evidence="1">The sequence shown here is derived from an EMBL/GenBank/DDBJ whole genome shotgun (WGS) entry which is preliminary data.</text>
</comment>
<reference evidence="1 2" key="1">
    <citation type="submission" date="2013-11" db="EMBL/GenBank/DDBJ databases">
        <title>The Genome Sequence of Phytophthora parasitica P1569.</title>
        <authorList>
            <consortium name="The Broad Institute Genomics Platform"/>
            <person name="Russ C."/>
            <person name="Tyler B."/>
            <person name="Panabieres F."/>
            <person name="Shan W."/>
            <person name="Tripathy S."/>
            <person name="Grunwald N."/>
            <person name="Machado M."/>
            <person name="Johnson C.S."/>
            <person name="Arredondo F."/>
            <person name="Hong C."/>
            <person name="Coffey M."/>
            <person name="Young S.K."/>
            <person name="Zeng Q."/>
            <person name="Gargeya S."/>
            <person name="Fitzgerald M."/>
            <person name="Abouelleil A."/>
            <person name="Alvarado L."/>
            <person name="Chapman S.B."/>
            <person name="Gainer-Dewar J."/>
            <person name="Goldberg J."/>
            <person name="Griggs A."/>
            <person name="Gujja S."/>
            <person name="Hansen M."/>
            <person name="Howarth C."/>
            <person name="Imamovic A."/>
            <person name="Ireland A."/>
            <person name="Larimer J."/>
            <person name="McCowan C."/>
            <person name="Murphy C."/>
            <person name="Pearson M."/>
            <person name="Poon T.W."/>
            <person name="Priest M."/>
            <person name="Roberts A."/>
            <person name="Saif S."/>
            <person name="Shea T."/>
            <person name="Sykes S."/>
            <person name="Wortman J."/>
            <person name="Nusbaum C."/>
            <person name="Birren B."/>
        </authorList>
    </citation>
    <scope>NUCLEOTIDE SEQUENCE [LARGE SCALE GENOMIC DNA]</scope>
    <source>
        <strain evidence="1 2">P1569</strain>
    </source>
</reference>
<sequence length="105" mass="11709">MGVTAQRREQLSTAPRVNIPPTLRCREMVNTARPAEVLRRVNPAARASIIPVLPSTLGLPQSRSRAGRDEWWQAAHVLEAETKHREHVSAVMRPAWQTAEAQALT</sequence>
<name>V9EKQ7_PHYNI</name>
<dbReference type="EMBL" id="ANIZ01002749">
    <property type="protein sequence ID" value="ETI38647.1"/>
    <property type="molecule type" value="Genomic_DNA"/>
</dbReference>
<accession>V9EKQ7</accession>
<evidence type="ECO:0000313" key="1">
    <source>
        <dbReference type="EMBL" id="ETI38647.1"/>
    </source>
</evidence>
<gene>
    <name evidence="1" type="ORF">F443_15676</name>
</gene>
<protein>
    <submittedName>
        <fullName evidence="1">Uncharacterized protein</fullName>
    </submittedName>
</protein>
<keyword evidence="2" id="KW-1185">Reference proteome</keyword>
<evidence type="ECO:0000313" key="2">
    <source>
        <dbReference type="Proteomes" id="UP000018721"/>
    </source>
</evidence>